<dbReference type="Pfam" id="PF21956">
    <property type="entry name" value="DUF6922"/>
    <property type="match status" value="1"/>
</dbReference>
<feature type="domain" description="DUF6922" evidence="1">
    <location>
        <begin position="16"/>
        <end position="62"/>
    </location>
</feature>
<dbReference type="EMBL" id="PEUV01000019">
    <property type="protein sequence ID" value="PIV12741.1"/>
    <property type="molecule type" value="Genomic_DNA"/>
</dbReference>
<name>A0A2M7BYH6_9BACT</name>
<reference evidence="3" key="1">
    <citation type="submission" date="2017-09" db="EMBL/GenBank/DDBJ databases">
        <title>Depth-based differentiation of microbial function through sediment-hosted aquifers and enrichment of novel symbionts in the deep terrestrial subsurface.</title>
        <authorList>
            <person name="Probst A.J."/>
            <person name="Ladd B."/>
            <person name="Jarett J.K."/>
            <person name="Geller-Mcgrath D.E."/>
            <person name="Sieber C.M.K."/>
            <person name="Emerson J.B."/>
            <person name="Anantharaman K."/>
            <person name="Thomas B.C."/>
            <person name="Malmstrom R."/>
            <person name="Stieglmeier M."/>
            <person name="Klingl A."/>
            <person name="Woyke T."/>
            <person name="Ryan C.M."/>
            <person name="Banfield J.F."/>
        </authorList>
    </citation>
    <scope>NUCLEOTIDE SEQUENCE [LARGE SCALE GENOMIC DNA]</scope>
</reference>
<evidence type="ECO:0000313" key="2">
    <source>
        <dbReference type="EMBL" id="PIV12741.1"/>
    </source>
</evidence>
<accession>A0A2M7BYH6</accession>
<sequence>MKRKNLNKIPSEFQGILWSANVRELDLEEDKNYIIHQVLMYGSLEQIRWLFRTYKKEEIKKVFIENPVPIYTKPIFYFIKNIILNLKKKLDEKKYIKNIIGPFR</sequence>
<evidence type="ECO:0000313" key="3">
    <source>
        <dbReference type="Proteomes" id="UP000230324"/>
    </source>
</evidence>
<proteinExistence type="predicted"/>
<organism evidence="2 3">
    <name type="scientific">Candidatus Nealsonbacteria bacterium CG03_land_8_20_14_0_80_36_12</name>
    <dbReference type="NCBI Taxonomy" id="1974701"/>
    <lineage>
        <taxon>Bacteria</taxon>
        <taxon>Candidatus Nealsoniibacteriota</taxon>
    </lineage>
</organism>
<evidence type="ECO:0000259" key="1">
    <source>
        <dbReference type="Pfam" id="PF21956"/>
    </source>
</evidence>
<protein>
    <recommendedName>
        <fullName evidence="1">DUF6922 domain-containing protein</fullName>
    </recommendedName>
</protein>
<comment type="caution">
    <text evidence="2">The sequence shown here is derived from an EMBL/GenBank/DDBJ whole genome shotgun (WGS) entry which is preliminary data.</text>
</comment>
<dbReference type="Proteomes" id="UP000230324">
    <property type="component" value="Unassembled WGS sequence"/>
</dbReference>
<gene>
    <name evidence="2" type="ORF">COS47_00935</name>
</gene>
<dbReference type="InterPro" id="IPR053830">
    <property type="entry name" value="DUF6922"/>
</dbReference>
<dbReference type="AlphaFoldDB" id="A0A2M7BYH6"/>